<dbReference type="GO" id="GO:0004356">
    <property type="term" value="F:glutamine synthetase activity"/>
    <property type="evidence" value="ECO:0007669"/>
    <property type="project" value="InterPro"/>
</dbReference>
<dbReference type="PANTHER" id="PTHR43785">
    <property type="entry name" value="GAMMA-GLUTAMYLPUTRESCINE SYNTHETASE"/>
    <property type="match status" value="1"/>
</dbReference>
<evidence type="ECO:0000256" key="4">
    <source>
        <dbReference type="RuleBase" id="RU000384"/>
    </source>
</evidence>
<evidence type="ECO:0000256" key="3">
    <source>
        <dbReference type="PROSITE-ProRule" id="PRU01331"/>
    </source>
</evidence>
<comment type="similarity">
    <text evidence="1 3 4">Belongs to the glutamine synthetase family.</text>
</comment>
<evidence type="ECO:0000259" key="5">
    <source>
        <dbReference type="PROSITE" id="PS51987"/>
    </source>
</evidence>
<dbReference type="SUPFAM" id="SSF55931">
    <property type="entry name" value="Glutamine synthetase/guanido kinase"/>
    <property type="match status" value="1"/>
</dbReference>
<dbReference type="PROSITE" id="PS51987">
    <property type="entry name" value="GS_CATALYTIC"/>
    <property type="match status" value="1"/>
</dbReference>
<dbReference type="EMBL" id="FZNO01000001">
    <property type="protein sequence ID" value="SNR24184.1"/>
    <property type="molecule type" value="Genomic_DNA"/>
</dbReference>
<dbReference type="GO" id="GO:0006542">
    <property type="term" value="P:glutamine biosynthetic process"/>
    <property type="evidence" value="ECO:0007669"/>
    <property type="project" value="InterPro"/>
</dbReference>
<proteinExistence type="inferred from homology"/>
<dbReference type="InterPro" id="IPR014746">
    <property type="entry name" value="Gln_synth/guanido_kin_cat_dom"/>
</dbReference>
<dbReference type="OrthoDB" id="3277468at2"/>
<dbReference type="Pfam" id="PF00120">
    <property type="entry name" value="Gln-synt_C"/>
    <property type="match status" value="1"/>
</dbReference>
<gene>
    <name evidence="6" type="ORF">SAMN06272737_101226</name>
</gene>
<dbReference type="SMART" id="SM01230">
    <property type="entry name" value="Gln-synt_C"/>
    <property type="match status" value="1"/>
</dbReference>
<accession>A0A238UQG1</accession>
<dbReference type="AlphaFoldDB" id="A0A238UQG1"/>
<evidence type="ECO:0000313" key="6">
    <source>
        <dbReference type="EMBL" id="SNR24184.1"/>
    </source>
</evidence>
<keyword evidence="7" id="KW-1185">Reference proteome</keyword>
<feature type="domain" description="GS catalytic" evidence="5">
    <location>
        <begin position="125"/>
        <end position="459"/>
    </location>
</feature>
<dbReference type="InterPro" id="IPR008146">
    <property type="entry name" value="Gln_synth_cat_dom"/>
</dbReference>
<reference evidence="6 7" key="1">
    <citation type="submission" date="2017-06" db="EMBL/GenBank/DDBJ databases">
        <authorList>
            <person name="Kim H.J."/>
            <person name="Triplett B.A."/>
        </authorList>
    </citation>
    <scope>NUCLEOTIDE SEQUENCE [LARGE SCALE GENOMIC DNA]</scope>
    <source>
        <strain evidence="6 7">DSM 44272</strain>
    </source>
</reference>
<evidence type="ECO:0000256" key="2">
    <source>
        <dbReference type="ARBA" id="ARBA00022598"/>
    </source>
</evidence>
<keyword evidence="2" id="KW-0436">Ligase</keyword>
<dbReference type="RefSeq" id="WP_089334727.1">
    <property type="nucleotide sequence ID" value="NZ_FZNO01000001.1"/>
</dbReference>
<dbReference type="InterPro" id="IPR036651">
    <property type="entry name" value="Gln_synt_N_sf"/>
</dbReference>
<dbReference type="Gene3D" id="3.10.20.70">
    <property type="entry name" value="Glutamine synthetase, N-terminal domain"/>
    <property type="match status" value="1"/>
</dbReference>
<evidence type="ECO:0000256" key="1">
    <source>
        <dbReference type="ARBA" id="ARBA00009897"/>
    </source>
</evidence>
<protein>
    <submittedName>
        <fullName evidence="6">Glutamine synthetase</fullName>
    </submittedName>
</protein>
<dbReference type="PANTHER" id="PTHR43785:SF12">
    <property type="entry name" value="TYPE-1 GLUTAMINE SYNTHETASE 2"/>
    <property type="match status" value="1"/>
</dbReference>
<name>A0A238UQG1_9ACTN</name>
<sequence>MPPAPPSDSSAQLRVEGQVERHARRLREAGVRTLTGVISDSGGVIRAKTVPARRIESFARSGMGASLTWPVFCVDNGIAMTPELGVVGDLRLTADLERAVVLDHGFGWAPADVRDQTGELSPYCWRSVTRRQVERLAALGIEALVGNELEFGLLDEAGRPLGERDGWPCYGAGVYSELSQFAADLCERLDTAGTPVEQIHAEYGMGQFEISLPPREPVAAADDVLLARAVIGRAARDHGLRVTFSPVPFSGGSGNGAHMHVSFTRGGVPLLTGGSLPEGLTEDGASAIAGIVRCLPGGIAVLAGTVVSDERMQPGHWSGASSCWGVENREAAVRLLLATNGNPHGANVEVKCVDAGANTYLATGLVLGFAALGIEENLELPAAVEADPTQLTPEQARAAAVVPLPNDAAGRIAHFRDSGAARAVLGPELHDAVLAVRQYESSLYADQDAHALTRFAWSS</sequence>
<organism evidence="6 7">
    <name type="scientific">Blastococcus mobilis</name>
    <dbReference type="NCBI Taxonomy" id="1938746"/>
    <lineage>
        <taxon>Bacteria</taxon>
        <taxon>Bacillati</taxon>
        <taxon>Actinomycetota</taxon>
        <taxon>Actinomycetes</taxon>
        <taxon>Geodermatophilales</taxon>
        <taxon>Geodermatophilaceae</taxon>
        <taxon>Blastococcus</taxon>
    </lineage>
</organism>
<dbReference type="Proteomes" id="UP000198403">
    <property type="component" value="Unassembled WGS sequence"/>
</dbReference>
<evidence type="ECO:0000313" key="7">
    <source>
        <dbReference type="Proteomes" id="UP000198403"/>
    </source>
</evidence>
<dbReference type="Gene3D" id="3.30.590.10">
    <property type="entry name" value="Glutamine synthetase/guanido kinase, catalytic domain"/>
    <property type="match status" value="1"/>
</dbReference>